<comment type="caution">
    <text evidence="2">The sequence shown here is derived from an EMBL/GenBank/DDBJ whole genome shotgun (WGS) entry which is preliminary data.</text>
</comment>
<dbReference type="Gene3D" id="3.40.30.10">
    <property type="entry name" value="Glutaredoxin"/>
    <property type="match status" value="1"/>
</dbReference>
<dbReference type="Pfam" id="PF13417">
    <property type="entry name" value="GST_N_3"/>
    <property type="match status" value="1"/>
</dbReference>
<dbReference type="InterPro" id="IPR004045">
    <property type="entry name" value="Glutathione_S-Trfase_N"/>
</dbReference>
<dbReference type="EMBL" id="JAGTXO010000063">
    <property type="protein sequence ID" value="KAG8457787.1"/>
    <property type="molecule type" value="Genomic_DNA"/>
</dbReference>
<dbReference type="OrthoDB" id="422574at2759"/>
<evidence type="ECO:0000313" key="2">
    <source>
        <dbReference type="EMBL" id="KAG8457787.1"/>
    </source>
</evidence>
<dbReference type="AlphaFoldDB" id="A0A8J5XBR9"/>
<accession>A0A8J5XBR9</accession>
<dbReference type="PANTHER" id="PTHR45288:SF1">
    <property type="entry name" value="THIOREDOXIN FAMILY PROTEIN"/>
    <property type="match status" value="1"/>
</dbReference>
<evidence type="ECO:0000259" key="1">
    <source>
        <dbReference type="Pfam" id="PF13417"/>
    </source>
</evidence>
<reference evidence="2" key="1">
    <citation type="submission" date="2021-05" db="EMBL/GenBank/DDBJ databases">
        <title>The genome of the haptophyte Pavlova lutheri (Diacronema luteri, Pavlovales) - a model for lipid biosynthesis in eukaryotic algae.</title>
        <authorList>
            <person name="Hulatt C.J."/>
            <person name="Posewitz M.C."/>
        </authorList>
    </citation>
    <scope>NUCLEOTIDE SEQUENCE</scope>
    <source>
        <strain evidence="2">NIVA-4/92</strain>
    </source>
</reference>
<gene>
    <name evidence="2" type="ORF">KFE25_005800</name>
</gene>
<dbReference type="Proteomes" id="UP000751190">
    <property type="component" value="Unassembled WGS sequence"/>
</dbReference>
<protein>
    <recommendedName>
        <fullName evidence="1">GST N-terminal domain-containing protein</fullName>
    </recommendedName>
</protein>
<sequence>MELATARLGCALRRLGRAPSLPDTPPPLLGRRSRTLTLYEYEASPFCKRVREAACALALTVQMRPCARSTLLREGVVGDSPLRAEARALLPPSEPLRFPLLCDRPTAEMGSDSGAAERRVQVMLESREIVAHLWVHYGDESSGAASVRSWLARTAERAARIRPYVPGGSTTRLRNLVNLMSDEDMPGLFGASLARPFAHAGLAAARSTAVDEGVACATNGSDAPVRELWAFEACARATLVREALCSLGLRYTLHGMGGAPNAPAAARQLGALRAAHGADARPPFLVDARAGVAGSGEFGGWEPLVARLWQVYCGDGQRPSVAQLLRRDTKP</sequence>
<dbReference type="PANTHER" id="PTHR45288">
    <property type="entry name" value="THIOREDOXIN FAMILY PROTEIN"/>
    <property type="match status" value="1"/>
</dbReference>
<keyword evidence="3" id="KW-1185">Reference proteome</keyword>
<name>A0A8J5XBR9_DIALT</name>
<organism evidence="2 3">
    <name type="scientific">Diacronema lutheri</name>
    <name type="common">Unicellular marine alga</name>
    <name type="synonym">Monochrysis lutheri</name>
    <dbReference type="NCBI Taxonomy" id="2081491"/>
    <lineage>
        <taxon>Eukaryota</taxon>
        <taxon>Haptista</taxon>
        <taxon>Haptophyta</taxon>
        <taxon>Pavlovophyceae</taxon>
        <taxon>Pavlovales</taxon>
        <taxon>Pavlovaceae</taxon>
        <taxon>Diacronema</taxon>
    </lineage>
</organism>
<feature type="domain" description="GST N-terminal" evidence="1">
    <location>
        <begin position="38"/>
        <end position="138"/>
    </location>
</feature>
<evidence type="ECO:0000313" key="3">
    <source>
        <dbReference type="Proteomes" id="UP000751190"/>
    </source>
</evidence>
<proteinExistence type="predicted"/>